<dbReference type="InterPro" id="IPR012310">
    <property type="entry name" value="DNA_ligase_ATP-dep_cent"/>
</dbReference>
<sequence length="280" mass="32339">MASLQPYQQKRDFEKTNEPRGTSKKSRKQGLRFVVQRHHASRLHYDFRLELDGVLKSWAIPKGPSMNPIDKRLAVRVEDHPLEYAHFEGTIPRGNYGAGTVSIFDSGYYEFVADKTEKGFLKSLKEGSIKFRLNGNQLKGEFALVKMRQAAEDQWLLIKHSDDFATYQPYDIEQLVEKEVVEQGKRFKKRESPIEVSTVKVEPMLAKLSKELPDGDDWLYEKKYDGFRAIAICGVGRPSLVSRNGNRLDQKFPSLIQELKRLSRRCMELLPLSGDRFKIK</sequence>
<evidence type="ECO:0000259" key="2">
    <source>
        <dbReference type="Pfam" id="PF01068"/>
    </source>
</evidence>
<feature type="compositionally biased region" description="Basic and acidic residues" evidence="1">
    <location>
        <begin position="9"/>
        <end position="18"/>
    </location>
</feature>
<dbReference type="GO" id="GO:0005524">
    <property type="term" value="F:ATP binding"/>
    <property type="evidence" value="ECO:0007669"/>
    <property type="project" value="InterPro"/>
</dbReference>
<feature type="domain" description="DNA ligase D 3'-phosphoesterase" evidence="3">
    <location>
        <begin position="36"/>
        <end position="146"/>
    </location>
</feature>
<gene>
    <name evidence="4" type="ORF">GFH32_11595</name>
</gene>
<feature type="domain" description="ATP-dependent DNA ligase family profile" evidence="2">
    <location>
        <begin position="203"/>
        <end position="262"/>
    </location>
</feature>
<evidence type="ECO:0000313" key="5">
    <source>
        <dbReference type="Proteomes" id="UP000326921"/>
    </source>
</evidence>
<proteinExistence type="predicted"/>
<evidence type="ECO:0000313" key="4">
    <source>
        <dbReference type="EMBL" id="QGA26919.1"/>
    </source>
</evidence>
<dbReference type="Gene3D" id="3.30.470.30">
    <property type="entry name" value="DNA ligase/mRNA capping enzyme"/>
    <property type="match status" value="1"/>
</dbReference>
<accession>A0A5Q0QCI9</accession>
<reference evidence="4 5" key="1">
    <citation type="submission" date="2019-10" db="EMBL/GenBank/DDBJ databases">
        <authorList>
            <person name="Dong K."/>
        </authorList>
    </citation>
    <scope>NUCLEOTIDE SEQUENCE [LARGE SCALE GENOMIC DNA]</scope>
    <source>
        <strain evidence="5">dk4302</strain>
    </source>
</reference>
<dbReference type="EMBL" id="CP045652">
    <property type="protein sequence ID" value="QGA26919.1"/>
    <property type="molecule type" value="Genomic_DNA"/>
</dbReference>
<name>A0A5Q0QCI9_9SPHI</name>
<evidence type="ECO:0000256" key="1">
    <source>
        <dbReference type="SAM" id="MobiDB-lite"/>
    </source>
</evidence>
<dbReference type="RefSeq" id="WP_153511761.1">
    <property type="nucleotide sequence ID" value="NZ_CP045652.1"/>
</dbReference>
<organism evidence="4 5">
    <name type="scientific">Sphingobacterium zhuxiongii</name>
    <dbReference type="NCBI Taxonomy" id="2662364"/>
    <lineage>
        <taxon>Bacteria</taxon>
        <taxon>Pseudomonadati</taxon>
        <taxon>Bacteroidota</taxon>
        <taxon>Sphingobacteriia</taxon>
        <taxon>Sphingobacteriales</taxon>
        <taxon>Sphingobacteriaceae</taxon>
        <taxon>Sphingobacterium</taxon>
    </lineage>
</organism>
<dbReference type="Pfam" id="PF01068">
    <property type="entry name" value="DNA_ligase_A_M"/>
    <property type="match status" value="1"/>
</dbReference>
<dbReference type="PANTHER" id="PTHR39465:SF1">
    <property type="entry name" value="DNA LIGASE D 3'-PHOSPHOESTERASE DOMAIN-CONTAINING PROTEIN"/>
    <property type="match status" value="1"/>
</dbReference>
<protein>
    <submittedName>
        <fullName evidence="4">Uncharacterized protein</fullName>
    </submittedName>
</protein>
<dbReference type="InterPro" id="IPR014144">
    <property type="entry name" value="LigD_PE_domain"/>
</dbReference>
<dbReference type="AlphaFoldDB" id="A0A5Q0QCI9"/>
<dbReference type="Proteomes" id="UP000326921">
    <property type="component" value="Chromosome"/>
</dbReference>
<dbReference type="Pfam" id="PF13298">
    <property type="entry name" value="LigD_N"/>
    <property type="match status" value="1"/>
</dbReference>
<dbReference type="NCBIfam" id="TIGR02777">
    <property type="entry name" value="LigD_PE_dom"/>
    <property type="match status" value="1"/>
</dbReference>
<evidence type="ECO:0000259" key="3">
    <source>
        <dbReference type="Pfam" id="PF13298"/>
    </source>
</evidence>
<keyword evidence="5" id="KW-1185">Reference proteome</keyword>
<dbReference type="GO" id="GO:0006310">
    <property type="term" value="P:DNA recombination"/>
    <property type="evidence" value="ECO:0007669"/>
    <property type="project" value="InterPro"/>
</dbReference>
<dbReference type="SUPFAM" id="SSF56091">
    <property type="entry name" value="DNA ligase/mRNA capping enzyme, catalytic domain"/>
    <property type="match status" value="1"/>
</dbReference>
<dbReference type="GO" id="GO:0006281">
    <property type="term" value="P:DNA repair"/>
    <property type="evidence" value="ECO:0007669"/>
    <property type="project" value="InterPro"/>
</dbReference>
<feature type="region of interest" description="Disordered" evidence="1">
    <location>
        <begin position="1"/>
        <end position="30"/>
    </location>
</feature>
<dbReference type="PANTHER" id="PTHR39465">
    <property type="entry name" value="DNA LIGASE D, 3'-PHOSPHOESTERASE DOMAIN"/>
    <property type="match status" value="1"/>
</dbReference>
<dbReference type="GO" id="GO:0003910">
    <property type="term" value="F:DNA ligase (ATP) activity"/>
    <property type="evidence" value="ECO:0007669"/>
    <property type="project" value="InterPro"/>
</dbReference>
<dbReference type="KEGG" id="sphe:GFH32_11595"/>